<dbReference type="FunFam" id="3.40.50.300:FF:000421">
    <property type="entry name" value="Branched-chain amino acid ABC transporter ATP-binding protein"/>
    <property type="match status" value="1"/>
</dbReference>
<dbReference type="EMBL" id="LJJR01000043">
    <property type="protein sequence ID" value="KPD25978.1"/>
    <property type="molecule type" value="Genomic_DNA"/>
</dbReference>
<dbReference type="InterPro" id="IPR003593">
    <property type="entry name" value="AAA+_ATPase"/>
</dbReference>
<dbReference type="InterPro" id="IPR003439">
    <property type="entry name" value="ABC_transporter-like_ATP-bd"/>
</dbReference>
<dbReference type="GO" id="GO:1903806">
    <property type="term" value="P:L-isoleucine import across plasma membrane"/>
    <property type="evidence" value="ECO:0007669"/>
    <property type="project" value="TreeGrafter"/>
</dbReference>
<dbReference type="CDD" id="cd03219">
    <property type="entry name" value="ABC_Mj1267_LivG_branched"/>
    <property type="match status" value="1"/>
</dbReference>
<reference evidence="5 6" key="1">
    <citation type="submission" date="2015-09" db="EMBL/GenBank/DDBJ databases">
        <title>Draft genome sequence of Thermus scotoductus strain K1 isolated from a geothermal spring in Nagorno-Karabakh, Armenia.</title>
        <authorList>
            <person name="Saghatelyan A."/>
            <person name="Poghosyan L."/>
            <person name="Panosyan H."/>
            <person name="Birkeland N.-K."/>
        </authorList>
    </citation>
    <scope>NUCLEOTIDE SEQUENCE [LARGE SCALE GENOMIC DNA]</scope>
    <source>
        <strain evidence="5 6">K1</strain>
    </source>
</reference>
<dbReference type="PROSITE" id="PS50893">
    <property type="entry name" value="ABC_TRANSPORTER_2"/>
    <property type="match status" value="1"/>
</dbReference>
<sequence>MKALEVTQATKRFGGLVAVNDVSLSVNQGEIFSVIGPNGAGKTTFFNLLTGIYPPDEGRILLFGKDVTGLPPDRIAKEGVGRTFQNIRLFGAMTVLENLLVGMHIHIHVPYFHAVFRTPLARKEEKRAEEEAKRLLEYVGLLHRKDELAKNLPYGEQRKLEIARALALKPRLLLLDEPAAGMNPRETEELQAFIQRLREELGITIVLIEHDMRLVMRISDRIAVLEYGSKIAEGTPEEVRTNPRVIEAYLGKGAAGGAA</sequence>
<evidence type="ECO:0000259" key="4">
    <source>
        <dbReference type="PROSITE" id="PS50893"/>
    </source>
</evidence>
<dbReference type="GO" id="GO:0005304">
    <property type="term" value="F:L-valine transmembrane transporter activity"/>
    <property type="evidence" value="ECO:0007669"/>
    <property type="project" value="TreeGrafter"/>
</dbReference>
<dbReference type="PATRIC" id="fig|37636.3.peg.1808"/>
<dbReference type="Gene3D" id="3.40.50.300">
    <property type="entry name" value="P-loop containing nucleotide triphosphate hydrolases"/>
    <property type="match status" value="1"/>
</dbReference>
<keyword evidence="1" id="KW-0813">Transport</keyword>
<keyword evidence="3" id="KW-0067">ATP-binding</keyword>
<gene>
    <name evidence="5" type="ORF">AN926_11650</name>
</gene>
<dbReference type="Pfam" id="PF00005">
    <property type="entry name" value="ABC_tran"/>
    <property type="match status" value="1"/>
</dbReference>
<dbReference type="GO" id="GO:0042941">
    <property type="term" value="P:D-alanine transmembrane transport"/>
    <property type="evidence" value="ECO:0007669"/>
    <property type="project" value="TreeGrafter"/>
</dbReference>
<comment type="caution">
    <text evidence="5">The sequence shown here is derived from an EMBL/GenBank/DDBJ whole genome shotgun (WGS) entry which is preliminary data.</text>
</comment>
<dbReference type="InterPro" id="IPR032823">
    <property type="entry name" value="BCA_ABC_TP_C"/>
</dbReference>
<dbReference type="GO" id="GO:0015188">
    <property type="term" value="F:L-isoleucine transmembrane transporter activity"/>
    <property type="evidence" value="ECO:0007669"/>
    <property type="project" value="TreeGrafter"/>
</dbReference>
<evidence type="ECO:0000256" key="2">
    <source>
        <dbReference type="ARBA" id="ARBA00022741"/>
    </source>
</evidence>
<evidence type="ECO:0000256" key="3">
    <source>
        <dbReference type="ARBA" id="ARBA00022840"/>
    </source>
</evidence>
<dbReference type="SMART" id="SM00382">
    <property type="entry name" value="AAA"/>
    <property type="match status" value="1"/>
</dbReference>
<organism evidence="5 6">
    <name type="scientific">Thermus scotoductus</name>
    <dbReference type="NCBI Taxonomy" id="37636"/>
    <lineage>
        <taxon>Bacteria</taxon>
        <taxon>Thermotogati</taxon>
        <taxon>Deinococcota</taxon>
        <taxon>Deinococci</taxon>
        <taxon>Thermales</taxon>
        <taxon>Thermaceae</taxon>
        <taxon>Thermus</taxon>
    </lineage>
</organism>
<dbReference type="GO" id="GO:0005886">
    <property type="term" value="C:plasma membrane"/>
    <property type="evidence" value="ECO:0007669"/>
    <property type="project" value="TreeGrafter"/>
</dbReference>
<evidence type="ECO:0000313" key="5">
    <source>
        <dbReference type="EMBL" id="KPD25978.1"/>
    </source>
</evidence>
<dbReference type="GO" id="GO:0016887">
    <property type="term" value="F:ATP hydrolysis activity"/>
    <property type="evidence" value="ECO:0007669"/>
    <property type="project" value="InterPro"/>
</dbReference>
<dbReference type="InterPro" id="IPR027417">
    <property type="entry name" value="P-loop_NTPase"/>
</dbReference>
<dbReference type="Pfam" id="PF12399">
    <property type="entry name" value="BCA_ABC_TP_C"/>
    <property type="match status" value="1"/>
</dbReference>
<evidence type="ECO:0000256" key="1">
    <source>
        <dbReference type="ARBA" id="ARBA00022448"/>
    </source>
</evidence>
<dbReference type="PANTHER" id="PTHR45772">
    <property type="entry name" value="CONSERVED COMPONENT OF ABC TRANSPORTER FOR NATURAL AMINO ACIDS-RELATED"/>
    <property type="match status" value="1"/>
</dbReference>
<dbReference type="GO" id="GO:0005524">
    <property type="term" value="F:ATP binding"/>
    <property type="evidence" value="ECO:0007669"/>
    <property type="project" value="UniProtKB-KW"/>
</dbReference>
<dbReference type="AlphaFoldDB" id="A0A0N0ZMQ4"/>
<keyword evidence="2" id="KW-0547">Nucleotide-binding</keyword>
<evidence type="ECO:0000313" key="6">
    <source>
        <dbReference type="Proteomes" id="UP000053099"/>
    </source>
</evidence>
<dbReference type="GO" id="GO:0015192">
    <property type="term" value="F:L-phenylalanine transmembrane transporter activity"/>
    <property type="evidence" value="ECO:0007669"/>
    <property type="project" value="TreeGrafter"/>
</dbReference>
<dbReference type="GO" id="GO:1903805">
    <property type="term" value="P:L-valine import across plasma membrane"/>
    <property type="evidence" value="ECO:0007669"/>
    <property type="project" value="TreeGrafter"/>
</dbReference>
<accession>A0A0N0ZMQ4</accession>
<dbReference type="SUPFAM" id="SSF52540">
    <property type="entry name" value="P-loop containing nucleoside triphosphate hydrolases"/>
    <property type="match status" value="1"/>
</dbReference>
<dbReference type="InterPro" id="IPR051120">
    <property type="entry name" value="ABC_AA/LPS_Transport"/>
</dbReference>
<proteinExistence type="predicted"/>
<dbReference type="GO" id="GO:0015808">
    <property type="term" value="P:L-alanine transport"/>
    <property type="evidence" value="ECO:0007669"/>
    <property type="project" value="TreeGrafter"/>
</dbReference>
<protein>
    <submittedName>
        <fullName evidence="5">ABC transporter</fullName>
    </submittedName>
</protein>
<name>A0A0N0ZMQ4_THESC</name>
<feature type="domain" description="ABC transporter" evidence="4">
    <location>
        <begin position="4"/>
        <end position="252"/>
    </location>
</feature>
<dbReference type="PANTHER" id="PTHR45772:SF7">
    <property type="entry name" value="AMINO ACID ABC TRANSPORTER ATP-BINDING PROTEIN"/>
    <property type="match status" value="1"/>
</dbReference>
<dbReference type="Proteomes" id="UP000053099">
    <property type="component" value="Unassembled WGS sequence"/>
</dbReference>